<sequence>MSSSSQMSTSTAPAFPQVDDTFPSLVAFKLACHRAALANGIELKIKTGDANRADMRCRLGERATVNKVQDGPCCSFQIAVYKSVVDANAGDFRVNKRNLVHSCPLEVRQQRKSSGDTAQWSRGKIKELEDALHMEEAPVRSPVAKKRRRGNGSRSEADKEKAATLPPRDNSAGFVGSVPSTGSPQRPAEPLEVRLFFSSYLWRPLTSLARRSRRSSFLLTAALVASHAPQPVPPSTRQHKVTALPLHLDPTSTSSPTLKRSLRFSCPT</sequence>
<gene>
    <name evidence="2" type="ORF">AAT19DRAFT_15648</name>
</gene>
<evidence type="ECO:0000313" key="2">
    <source>
        <dbReference type="EMBL" id="PRQ74081.1"/>
    </source>
</evidence>
<proteinExistence type="predicted"/>
<accession>A0A2T0A7S8</accession>
<comment type="caution">
    <text evidence="2">The sequence shown here is derived from an EMBL/GenBank/DDBJ whole genome shotgun (WGS) entry which is preliminary data.</text>
</comment>
<dbReference type="Proteomes" id="UP000239560">
    <property type="component" value="Unassembled WGS sequence"/>
</dbReference>
<reference evidence="2 3" key="1">
    <citation type="journal article" date="2018" name="Elife">
        <title>Functional genomics of lipid metabolism in the oleaginous yeast Rhodosporidium toruloides.</title>
        <authorList>
            <person name="Coradetti S.T."/>
            <person name="Pinel D."/>
            <person name="Geiselman G."/>
            <person name="Ito M."/>
            <person name="Mondo S."/>
            <person name="Reilly M.C."/>
            <person name="Cheng Y.F."/>
            <person name="Bauer S."/>
            <person name="Grigoriev I."/>
            <person name="Gladden J.M."/>
            <person name="Simmons B.A."/>
            <person name="Brem R."/>
            <person name="Arkin A.P."/>
            <person name="Skerker J.M."/>
        </authorList>
    </citation>
    <scope>NUCLEOTIDE SEQUENCE [LARGE SCALE GENOMIC DNA]</scope>
    <source>
        <strain evidence="2 3">NBRC 0880</strain>
    </source>
</reference>
<protein>
    <submittedName>
        <fullName evidence="2">Uncharacterized protein</fullName>
    </submittedName>
</protein>
<feature type="region of interest" description="Disordered" evidence="1">
    <location>
        <begin position="131"/>
        <end position="187"/>
    </location>
</feature>
<evidence type="ECO:0000256" key="1">
    <source>
        <dbReference type="SAM" id="MobiDB-lite"/>
    </source>
</evidence>
<dbReference type="EMBL" id="LCTV02000007">
    <property type="protein sequence ID" value="PRQ74081.1"/>
    <property type="molecule type" value="Genomic_DNA"/>
</dbReference>
<feature type="region of interest" description="Disordered" evidence="1">
    <location>
        <begin position="248"/>
        <end position="268"/>
    </location>
</feature>
<dbReference type="AlphaFoldDB" id="A0A2T0A7S8"/>
<organism evidence="2 3">
    <name type="scientific">Rhodotorula toruloides</name>
    <name type="common">Yeast</name>
    <name type="synonym">Rhodosporidium toruloides</name>
    <dbReference type="NCBI Taxonomy" id="5286"/>
    <lineage>
        <taxon>Eukaryota</taxon>
        <taxon>Fungi</taxon>
        <taxon>Dikarya</taxon>
        <taxon>Basidiomycota</taxon>
        <taxon>Pucciniomycotina</taxon>
        <taxon>Microbotryomycetes</taxon>
        <taxon>Sporidiobolales</taxon>
        <taxon>Sporidiobolaceae</taxon>
        <taxon>Rhodotorula</taxon>
    </lineage>
</organism>
<name>A0A2T0A7S8_RHOTO</name>
<evidence type="ECO:0000313" key="3">
    <source>
        <dbReference type="Proteomes" id="UP000239560"/>
    </source>
</evidence>